<keyword evidence="4" id="KW-1185">Reference proteome</keyword>
<evidence type="ECO:0000256" key="2">
    <source>
        <dbReference type="SAM" id="SignalP"/>
    </source>
</evidence>
<accession>A0AAV9VSK3</accession>
<reference evidence="3 4" key="1">
    <citation type="submission" date="2023-08" db="EMBL/GenBank/DDBJ databases">
        <authorList>
            <person name="Palmer J.M."/>
        </authorList>
    </citation>
    <scope>NUCLEOTIDE SEQUENCE [LARGE SCALE GENOMIC DNA]</scope>
    <source>
        <strain evidence="3 4">TWF481</strain>
    </source>
</reference>
<comment type="caution">
    <text evidence="3">The sequence shown here is derived from an EMBL/GenBank/DDBJ whole genome shotgun (WGS) entry which is preliminary data.</text>
</comment>
<feature type="signal peptide" evidence="2">
    <location>
        <begin position="1"/>
        <end position="36"/>
    </location>
</feature>
<evidence type="ECO:0000313" key="3">
    <source>
        <dbReference type="EMBL" id="KAK6496148.1"/>
    </source>
</evidence>
<proteinExistence type="predicted"/>
<evidence type="ECO:0000313" key="4">
    <source>
        <dbReference type="Proteomes" id="UP001370758"/>
    </source>
</evidence>
<protein>
    <submittedName>
        <fullName evidence="3">Uncharacterized protein</fullName>
    </submittedName>
</protein>
<evidence type="ECO:0000256" key="1">
    <source>
        <dbReference type="SAM" id="MobiDB-lite"/>
    </source>
</evidence>
<keyword evidence="2" id="KW-0732">Signal</keyword>
<feature type="chain" id="PRO_5043407163" evidence="2">
    <location>
        <begin position="37"/>
        <end position="153"/>
    </location>
</feature>
<gene>
    <name evidence="3" type="ORF">TWF481_002173</name>
</gene>
<sequence length="153" mass="15345">MIFLPASQEARARGSPVLRLTFALSWFVANLEFVAPQDITTTVFVTAHNTLTVTGQCRSLPLCDRIIWGPSNDNGGGTSPGTDTESPGSTFSSEDGGSSQSPGGSGTSALPPTPIPTEASTASDGSVSVSSGVTTLSGTTTTTGSATGSLTES</sequence>
<dbReference type="Proteomes" id="UP001370758">
    <property type="component" value="Unassembled WGS sequence"/>
</dbReference>
<organism evidence="3 4">
    <name type="scientific">Arthrobotrys musiformis</name>
    <dbReference type="NCBI Taxonomy" id="47236"/>
    <lineage>
        <taxon>Eukaryota</taxon>
        <taxon>Fungi</taxon>
        <taxon>Dikarya</taxon>
        <taxon>Ascomycota</taxon>
        <taxon>Pezizomycotina</taxon>
        <taxon>Orbiliomycetes</taxon>
        <taxon>Orbiliales</taxon>
        <taxon>Orbiliaceae</taxon>
        <taxon>Arthrobotrys</taxon>
    </lineage>
</organism>
<dbReference type="AlphaFoldDB" id="A0AAV9VSK3"/>
<feature type="region of interest" description="Disordered" evidence="1">
    <location>
        <begin position="68"/>
        <end position="153"/>
    </location>
</feature>
<feature type="compositionally biased region" description="Low complexity" evidence="1">
    <location>
        <begin position="88"/>
        <end position="102"/>
    </location>
</feature>
<name>A0AAV9VSK3_9PEZI</name>
<feature type="compositionally biased region" description="Low complexity" evidence="1">
    <location>
        <begin position="119"/>
        <end position="153"/>
    </location>
</feature>
<dbReference type="EMBL" id="JAVHJL010000011">
    <property type="protein sequence ID" value="KAK6496148.1"/>
    <property type="molecule type" value="Genomic_DNA"/>
</dbReference>